<accession>A0A3B3IPB1</accession>
<organism evidence="1 2">
    <name type="scientific">Oryzias latipes</name>
    <name type="common">Japanese rice fish</name>
    <name type="synonym">Japanese killifish</name>
    <dbReference type="NCBI Taxonomy" id="8090"/>
    <lineage>
        <taxon>Eukaryota</taxon>
        <taxon>Metazoa</taxon>
        <taxon>Chordata</taxon>
        <taxon>Craniata</taxon>
        <taxon>Vertebrata</taxon>
        <taxon>Euteleostomi</taxon>
        <taxon>Actinopterygii</taxon>
        <taxon>Neopterygii</taxon>
        <taxon>Teleostei</taxon>
        <taxon>Neoteleostei</taxon>
        <taxon>Acanthomorphata</taxon>
        <taxon>Ovalentaria</taxon>
        <taxon>Atherinomorphae</taxon>
        <taxon>Beloniformes</taxon>
        <taxon>Adrianichthyidae</taxon>
        <taxon>Oryziinae</taxon>
        <taxon>Oryzias</taxon>
    </lineage>
</organism>
<sequence length="145" mass="16436">MVPCVIINFSLSGFDFDGPRAHVQQQKKRPIQQFHSKEVHLVVLLAFGIPPVLRPTLSEEDQPIRFSGAKIKGDGAHAFGVPLWQSQEGIRRLKVDGVQSRNIFTLEDNVTLKFHLRVIDAGKPGELQPNVVVLIHHLRRHPRYI</sequence>
<reference evidence="1 2" key="1">
    <citation type="journal article" date="2007" name="Nature">
        <title>The medaka draft genome and insights into vertebrate genome evolution.</title>
        <authorList>
            <person name="Kasahara M."/>
            <person name="Naruse K."/>
            <person name="Sasaki S."/>
            <person name="Nakatani Y."/>
            <person name="Qu W."/>
            <person name="Ahsan B."/>
            <person name="Yamada T."/>
            <person name="Nagayasu Y."/>
            <person name="Doi K."/>
            <person name="Kasai Y."/>
            <person name="Jindo T."/>
            <person name="Kobayashi D."/>
            <person name="Shimada A."/>
            <person name="Toyoda A."/>
            <person name="Kuroki Y."/>
            <person name="Fujiyama A."/>
            <person name="Sasaki T."/>
            <person name="Shimizu A."/>
            <person name="Asakawa S."/>
            <person name="Shimizu N."/>
            <person name="Hashimoto S."/>
            <person name="Yang J."/>
            <person name="Lee Y."/>
            <person name="Matsushima K."/>
            <person name="Sugano S."/>
            <person name="Sakaizumi M."/>
            <person name="Narita T."/>
            <person name="Ohishi K."/>
            <person name="Haga S."/>
            <person name="Ohta F."/>
            <person name="Nomoto H."/>
            <person name="Nogata K."/>
            <person name="Morishita T."/>
            <person name="Endo T."/>
            <person name="Shin-I T."/>
            <person name="Takeda H."/>
            <person name="Morishita S."/>
            <person name="Kohara Y."/>
        </authorList>
    </citation>
    <scope>NUCLEOTIDE SEQUENCE [LARGE SCALE GENOMIC DNA]</scope>
    <source>
        <strain evidence="1 2">Hd-rR</strain>
    </source>
</reference>
<evidence type="ECO:0000313" key="1">
    <source>
        <dbReference type="Ensembl" id="ENSORLP00000045865.1"/>
    </source>
</evidence>
<keyword evidence="2" id="KW-1185">Reference proteome</keyword>
<reference evidence="1" key="2">
    <citation type="submission" date="2025-08" db="UniProtKB">
        <authorList>
            <consortium name="Ensembl"/>
        </authorList>
    </citation>
    <scope>IDENTIFICATION</scope>
    <source>
        <strain evidence="1">Hd-rR</strain>
    </source>
</reference>
<protein>
    <submittedName>
        <fullName evidence="1">Uncharacterized protein</fullName>
    </submittedName>
</protein>
<dbReference type="AlphaFoldDB" id="A0A3B3IPB1"/>
<dbReference type="Ensembl" id="ENSORLT00000039101.1">
    <property type="protein sequence ID" value="ENSORLP00000045865.1"/>
    <property type="gene ID" value="ENSORLG00000028701.1"/>
</dbReference>
<evidence type="ECO:0000313" key="2">
    <source>
        <dbReference type="Proteomes" id="UP000001038"/>
    </source>
</evidence>
<dbReference type="Bgee" id="ENSORLG00000028701">
    <property type="expression patterns" value="Expressed in liver and 3 other cell types or tissues"/>
</dbReference>
<dbReference type="GeneTree" id="ENSGT00960000186709"/>
<reference evidence="1" key="3">
    <citation type="submission" date="2025-09" db="UniProtKB">
        <authorList>
            <consortium name="Ensembl"/>
        </authorList>
    </citation>
    <scope>IDENTIFICATION</scope>
    <source>
        <strain evidence="1">Hd-rR</strain>
    </source>
</reference>
<dbReference type="InParanoid" id="A0A3B3IPB1"/>
<dbReference type="Proteomes" id="UP000001038">
    <property type="component" value="Chromosome 24"/>
</dbReference>
<name>A0A3B3IPB1_ORYLA</name>
<proteinExistence type="predicted"/>